<protein>
    <recommendedName>
        <fullName evidence="3">F-box domain-containing protein</fullName>
    </recommendedName>
</protein>
<evidence type="ECO:0000313" key="2">
    <source>
        <dbReference type="Proteomes" id="UP000193067"/>
    </source>
</evidence>
<evidence type="ECO:0000313" key="1">
    <source>
        <dbReference type="EMBL" id="OSC98452.1"/>
    </source>
</evidence>
<dbReference type="EMBL" id="KZ084138">
    <property type="protein sequence ID" value="OSC98452.1"/>
    <property type="molecule type" value="Genomic_DNA"/>
</dbReference>
<accession>A0A1Y2IDA9</accession>
<dbReference type="AlphaFoldDB" id="A0A1Y2IDA9"/>
<dbReference type="Proteomes" id="UP000193067">
    <property type="component" value="Unassembled WGS sequence"/>
</dbReference>
<keyword evidence="2" id="KW-1185">Reference proteome</keyword>
<reference evidence="1 2" key="1">
    <citation type="journal article" date="2015" name="Biotechnol. Biofuels">
        <title>Enhanced degradation of softwood versus hardwood by the white-rot fungus Pycnoporus coccineus.</title>
        <authorList>
            <person name="Couturier M."/>
            <person name="Navarro D."/>
            <person name="Chevret D."/>
            <person name="Henrissat B."/>
            <person name="Piumi F."/>
            <person name="Ruiz-Duenas F.J."/>
            <person name="Martinez A.T."/>
            <person name="Grigoriev I.V."/>
            <person name="Riley R."/>
            <person name="Lipzen A."/>
            <person name="Berrin J.G."/>
            <person name="Master E.R."/>
            <person name="Rosso M.N."/>
        </authorList>
    </citation>
    <scope>NUCLEOTIDE SEQUENCE [LARGE SCALE GENOMIC DNA]</scope>
    <source>
        <strain evidence="1 2">BRFM310</strain>
    </source>
</reference>
<sequence>MTDTAANILLSPQILARVLFHLSPWPEYLLSDDNSALTQKERDLRQRTLARTARVSRAVSAPALDALWRHVDDFRRLLSIIPSYHKGDSYRQQFCDAISDADWHRFRTYAARVRSLHLKDLYQAHIHAHVWPILARAALQQPLLPNLERLTGFCVNERSACYAFLLSPTIRELELQVQRDVGAGIVRLVMQDVQHVLPTLYRLTMDDCVEIKDRRPSRPPAVRWWTLTQLRSLKSVQPLSTLNVEQLQALAAFPNLHSLELALEGAPKHSNKPIAGFSHLRHLALSGPLGDVEAFIAATRPSALESFTISSELACHTNSAIKPVEDFIRACPALLPAFLRRFHLSMKCTCSSNVAVHFQDPGALLEPLRGVTGLQEFEFTFTMRFHLPDSVLFSLRDAWPELRVFRVATFKKPAPARRGDAGRYYYDDDEEFERRPGWDSPRILPRTVIYPPNEPLPEPPKKRELRTDDPPTLATVAAFAHAHAHLSSLEVPSLNLETLPHAASAPVSGHEALRRFRVSELPAGKPLFECALVLDGLFPYLELEEARGAVAKGGEDRMDELLLILLGMRAGRMRTQLSA</sequence>
<dbReference type="OrthoDB" id="2750697at2759"/>
<evidence type="ECO:0008006" key="3">
    <source>
        <dbReference type="Google" id="ProtNLM"/>
    </source>
</evidence>
<proteinExistence type="predicted"/>
<name>A0A1Y2IDA9_TRAC3</name>
<dbReference type="STRING" id="1353009.A0A1Y2IDA9"/>
<organism evidence="1 2">
    <name type="scientific">Trametes coccinea (strain BRFM310)</name>
    <name type="common">Pycnoporus coccineus</name>
    <dbReference type="NCBI Taxonomy" id="1353009"/>
    <lineage>
        <taxon>Eukaryota</taxon>
        <taxon>Fungi</taxon>
        <taxon>Dikarya</taxon>
        <taxon>Basidiomycota</taxon>
        <taxon>Agaricomycotina</taxon>
        <taxon>Agaricomycetes</taxon>
        <taxon>Polyporales</taxon>
        <taxon>Polyporaceae</taxon>
        <taxon>Trametes</taxon>
    </lineage>
</organism>
<gene>
    <name evidence="1" type="ORF">PYCCODRAFT_1397132</name>
</gene>